<dbReference type="InterPro" id="IPR036625">
    <property type="entry name" value="E3-bd_dom_sf"/>
</dbReference>
<reference evidence="12 13" key="1">
    <citation type="submission" date="2024-02" db="EMBL/GenBank/DDBJ databases">
        <title>Adaptive strategies in a cosmopolitan and abundant soil bacterium.</title>
        <authorList>
            <person name="Carini P."/>
        </authorList>
    </citation>
    <scope>NUCLEOTIDE SEQUENCE [LARGE SCALE GENOMIC DNA]</scope>
    <source>
        <strain evidence="12 13">AZCC 1608</strain>
    </source>
</reference>
<dbReference type="EC" id="2.3.1.12" evidence="8"/>
<dbReference type="InterPro" id="IPR011053">
    <property type="entry name" value="Single_hybrid_motif"/>
</dbReference>
<feature type="domain" description="Peripheral subunit-binding (PSBD)" evidence="11">
    <location>
        <begin position="146"/>
        <end position="183"/>
    </location>
</feature>
<feature type="region of interest" description="Disordered" evidence="9">
    <location>
        <begin position="98"/>
        <end position="141"/>
    </location>
</feature>
<keyword evidence="13" id="KW-1185">Reference proteome</keyword>
<dbReference type="SUPFAM" id="SSF52777">
    <property type="entry name" value="CoA-dependent acyltransferases"/>
    <property type="match status" value="1"/>
</dbReference>
<evidence type="ECO:0000256" key="7">
    <source>
        <dbReference type="ARBA" id="ARBA00048370"/>
    </source>
</evidence>
<dbReference type="Pfam" id="PF02817">
    <property type="entry name" value="E3_binding"/>
    <property type="match status" value="1"/>
</dbReference>
<comment type="function">
    <text evidence="6">The pyruvate dehydrogenase complex catalyzes the overall conversion of pyruvate to acetyl-CoA and CO(2). It contains multiple copies of three enzymatic components: pyruvate dehydrogenase (E1), dihydrolipoamide acetyltransferase (E2) and lipoamide dehydrogenase (E3).</text>
</comment>
<evidence type="ECO:0000256" key="1">
    <source>
        <dbReference type="ARBA" id="ARBA00007317"/>
    </source>
</evidence>
<dbReference type="Gene3D" id="3.30.559.10">
    <property type="entry name" value="Chloramphenicol acetyltransferase-like domain"/>
    <property type="match status" value="1"/>
</dbReference>
<proteinExistence type="inferred from homology"/>
<name>A0ABU8BBC4_9BRAD</name>
<protein>
    <recommendedName>
        <fullName evidence="8">Acetyltransferase component of pyruvate dehydrogenase complex</fullName>
        <ecNumber evidence="8">2.3.1.12</ecNumber>
    </recommendedName>
</protein>
<dbReference type="PROSITE" id="PS50968">
    <property type="entry name" value="BIOTINYL_LIPOYL"/>
    <property type="match status" value="1"/>
</dbReference>
<evidence type="ECO:0000256" key="3">
    <source>
        <dbReference type="ARBA" id="ARBA00022679"/>
    </source>
</evidence>
<evidence type="ECO:0000313" key="12">
    <source>
        <dbReference type="EMBL" id="MEH2555838.1"/>
    </source>
</evidence>
<dbReference type="NCBIfam" id="TIGR01349">
    <property type="entry name" value="PDHac_trf_mito"/>
    <property type="match status" value="1"/>
</dbReference>
<evidence type="ECO:0000259" key="10">
    <source>
        <dbReference type="PROSITE" id="PS50968"/>
    </source>
</evidence>
<dbReference type="RefSeq" id="WP_334481021.1">
    <property type="nucleotide sequence ID" value="NZ_JAZHRV010000001.1"/>
</dbReference>
<dbReference type="GO" id="GO:0004742">
    <property type="term" value="F:dihydrolipoyllysine-residue acetyltransferase activity"/>
    <property type="evidence" value="ECO:0007669"/>
    <property type="project" value="UniProtKB-EC"/>
</dbReference>
<comment type="catalytic activity">
    <reaction evidence="7 8">
        <text>N(6)-[(R)-dihydrolipoyl]-L-lysyl-[protein] + acetyl-CoA = N(6)-[(R)-S(8)-acetyldihydrolipoyl]-L-lysyl-[protein] + CoA</text>
        <dbReference type="Rhea" id="RHEA:17017"/>
        <dbReference type="Rhea" id="RHEA-COMP:10475"/>
        <dbReference type="Rhea" id="RHEA-COMP:10478"/>
        <dbReference type="ChEBI" id="CHEBI:57287"/>
        <dbReference type="ChEBI" id="CHEBI:57288"/>
        <dbReference type="ChEBI" id="CHEBI:83100"/>
        <dbReference type="ChEBI" id="CHEBI:83111"/>
        <dbReference type="EC" id="2.3.1.12"/>
    </reaction>
</comment>
<keyword evidence="12" id="KW-0670">Pyruvate</keyword>
<dbReference type="InterPro" id="IPR045257">
    <property type="entry name" value="E2/Pdx1"/>
</dbReference>
<dbReference type="CDD" id="cd06849">
    <property type="entry name" value="lipoyl_domain"/>
    <property type="match status" value="1"/>
</dbReference>
<dbReference type="SUPFAM" id="SSF51230">
    <property type="entry name" value="Single hybrid motif"/>
    <property type="match status" value="1"/>
</dbReference>
<dbReference type="Proteomes" id="UP001364224">
    <property type="component" value="Unassembled WGS sequence"/>
</dbReference>
<evidence type="ECO:0000256" key="6">
    <source>
        <dbReference type="ARBA" id="ARBA00025211"/>
    </source>
</evidence>
<sequence>MPINILMPALSPTMEKGNLAKWLKKEGDKVKSGDVIAEIETDKATMEVEAVDEGTIAKILVPEGTQDVPVNDIIAVLAGDGEDVKAASAGAGAAPAPKAAEAPAAKPAPAAAAAPAPKPAATGPTQAAAPQAAASASQGNGHARIFSSPLARRLAKDAGIDLSRINGSGPHGRVVARDVEGAKSGKGLKAPAAAPAAGPSLAPGMSDKQILALFEEGSYEVVPHDGMRRTIAQRLTASVQTVPVFYLTMDCDIGKLLVAREEINAAAPKDKEKKPLYKLSVNDFVIKAMAVALQKIPNCNVSWTEGGMLKHKHSDIGVAVAMPGGLITPIIRKAETKTLSAISAEMKDYAARARARKLKPEEYQGGTTAVSNLGMYGINHFTAVINPPHATILAVGTSEERPVVRAGKIEIAQMMSVTLSCDHRAIDGALGAELIGAFKQLIENPVMMMV</sequence>
<keyword evidence="5 8" id="KW-0012">Acyltransferase</keyword>
<gene>
    <name evidence="12" type="ORF">V1286_003367</name>
</gene>
<dbReference type="Gene3D" id="2.40.50.100">
    <property type="match status" value="1"/>
</dbReference>
<keyword evidence="3 8" id="KW-0808">Transferase</keyword>
<dbReference type="InterPro" id="IPR000089">
    <property type="entry name" value="Biotin_lipoyl"/>
</dbReference>
<dbReference type="PROSITE" id="PS51826">
    <property type="entry name" value="PSBD"/>
    <property type="match status" value="1"/>
</dbReference>
<dbReference type="EMBL" id="JAZHRV010000001">
    <property type="protein sequence ID" value="MEH2555838.1"/>
    <property type="molecule type" value="Genomic_DNA"/>
</dbReference>
<feature type="compositionally biased region" description="Low complexity" evidence="9">
    <location>
        <begin position="98"/>
        <end position="138"/>
    </location>
</feature>
<evidence type="ECO:0000313" key="13">
    <source>
        <dbReference type="Proteomes" id="UP001364224"/>
    </source>
</evidence>
<dbReference type="InterPro" id="IPR023213">
    <property type="entry name" value="CAT-like_dom_sf"/>
</dbReference>
<evidence type="ECO:0000256" key="9">
    <source>
        <dbReference type="SAM" id="MobiDB-lite"/>
    </source>
</evidence>
<evidence type="ECO:0000256" key="5">
    <source>
        <dbReference type="ARBA" id="ARBA00023315"/>
    </source>
</evidence>
<accession>A0ABU8BBC4</accession>
<keyword evidence="4 8" id="KW-0450">Lipoyl</keyword>
<dbReference type="InterPro" id="IPR001078">
    <property type="entry name" value="2-oxoacid_DH_actylTfrase"/>
</dbReference>
<organism evidence="12 13">
    <name type="scientific">Bradyrhizobium algeriense</name>
    <dbReference type="NCBI Taxonomy" id="634784"/>
    <lineage>
        <taxon>Bacteria</taxon>
        <taxon>Pseudomonadati</taxon>
        <taxon>Pseudomonadota</taxon>
        <taxon>Alphaproteobacteria</taxon>
        <taxon>Hyphomicrobiales</taxon>
        <taxon>Nitrobacteraceae</taxon>
        <taxon>Bradyrhizobium</taxon>
    </lineage>
</organism>
<comment type="cofactor">
    <cofactor evidence="8">
        <name>(R)-lipoate</name>
        <dbReference type="ChEBI" id="CHEBI:83088"/>
    </cofactor>
    <text evidence="8">Binds 1 lipoyl cofactor covalently.</text>
</comment>
<feature type="domain" description="Lipoyl-binding" evidence="10">
    <location>
        <begin position="2"/>
        <end position="78"/>
    </location>
</feature>
<comment type="subunit">
    <text evidence="2">Forms a 24-polypeptide structural core with octahedral symmetry.</text>
</comment>
<evidence type="ECO:0000256" key="4">
    <source>
        <dbReference type="ARBA" id="ARBA00022823"/>
    </source>
</evidence>
<evidence type="ECO:0000259" key="11">
    <source>
        <dbReference type="PROSITE" id="PS51826"/>
    </source>
</evidence>
<dbReference type="SUPFAM" id="SSF47005">
    <property type="entry name" value="Peripheral subunit-binding domain of 2-oxo acid dehydrogenase complex"/>
    <property type="match status" value="1"/>
</dbReference>
<dbReference type="Pfam" id="PF00198">
    <property type="entry name" value="2-oxoacid_dh"/>
    <property type="match status" value="1"/>
</dbReference>
<dbReference type="PANTHER" id="PTHR23151:SF90">
    <property type="entry name" value="DIHYDROLIPOYLLYSINE-RESIDUE ACETYLTRANSFERASE COMPONENT OF PYRUVATE DEHYDROGENASE COMPLEX, MITOCHONDRIAL-RELATED"/>
    <property type="match status" value="1"/>
</dbReference>
<dbReference type="Gene3D" id="4.10.320.10">
    <property type="entry name" value="E3-binding domain"/>
    <property type="match status" value="1"/>
</dbReference>
<evidence type="ECO:0000256" key="2">
    <source>
        <dbReference type="ARBA" id="ARBA00011484"/>
    </source>
</evidence>
<dbReference type="InterPro" id="IPR004167">
    <property type="entry name" value="PSBD"/>
</dbReference>
<evidence type="ECO:0000256" key="8">
    <source>
        <dbReference type="RuleBase" id="RU361137"/>
    </source>
</evidence>
<dbReference type="InterPro" id="IPR006257">
    <property type="entry name" value="LAT1"/>
</dbReference>
<dbReference type="InterPro" id="IPR003016">
    <property type="entry name" value="2-oxoA_DH_lipoyl-BS"/>
</dbReference>
<dbReference type="PANTHER" id="PTHR23151">
    <property type="entry name" value="DIHYDROLIPOAMIDE ACETYL/SUCCINYL-TRANSFERASE-RELATED"/>
    <property type="match status" value="1"/>
</dbReference>
<dbReference type="PROSITE" id="PS00189">
    <property type="entry name" value="LIPOYL"/>
    <property type="match status" value="1"/>
</dbReference>
<dbReference type="Pfam" id="PF00364">
    <property type="entry name" value="Biotin_lipoyl"/>
    <property type="match status" value="1"/>
</dbReference>
<comment type="caution">
    <text evidence="12">The sequence shown here is derived from an EMBL/GenBank/DDBJ whole genome shotgun (WGS) entry which is preliminary data.</text>
</comment>
<comment type="similarity">
    <text evidence="1 8">Belongs to the 2-oxoacid dehydrogenase family.</text>
</comment>